<dbReference type="FunFam" id="3.30.70.580:FF:000007">
    <property type="entry name" value="tRNA pseudouridine synthase"/>
    <property type="match status" value="1"/>
</dbReference>
<dbReference type="GO" id="GO:0005737">
    <property type="term" value="C:cytoplasm"/>
    <property type="evidence" value="ECO:0007669"/>
    <property type="project" value="EnsemblFungi"/>
</dbReference>
<dbReference type="GO" id="GO:1990481">
    <property type="term" value="P:mRNA pseudouridine synthesis"/>
    <property type="evidence" value="ECO:0007669"/>
    <property type="project" value="EnsemblFungi"/>
</dbReference>
<feature type="compositionally biased region" description="Basic and acidic residues" evidence="4">
    <location>
        <begin position="25"/>
        <end position="57"/>
    </location>
</feature>
<dbReference type="EMBL" id="MVBO01000013">
    <property type="protein sequence ID" value="OZJ05573.1"/>
    <property type="molecule type" value="Genomic_DNA"/>
</dbReference>
<feature type="domain" description="Pseudouridine synthase I TruA alpha/beta" evidence="5">
    <location>
        <begin position="207"/>
        <end position="331"/>
    </location>
</feature>
<dbReference type="GO" id="GO:0005634">
    <property type="term" value="C:nucleus"/>
    <property type="evidence" value="ECO:0007669"/>
    <property type="project" value="EnsemblFungi"/>
</dbReference>
<keyword evidence="7" id="KW-1185">Reference proteome</keyword>
<dbReference type="Proteomes" id="UP000242875">
    <property type="component" value="Unassembled WGS sequence"/>
</dbReference>
<keyword evidence="3" id="KW-0413">Isomerase</keyword>
<organism evidence="6 7">
    <name type="scientific">Bifiguratus adelaidae</name>
    <dbReference type="NCBI Taxonomy" id="1938954"/>
    <lineage>
        <taxon>Eukaryota</taxon>
        <taxon>Fungi</taxon>
        <taxon>Fungi incertae sedis</taxon>
        <taxon>Mucoromycota</taxon>
        <taxon>Mucoromycotina</taxon>
        <taxon>Endogonomycetes</taxon>
        <taxon>Endogonales</taxon>
        <taxon>Endogonales incertae sedis</taxon>
        <taxon>Bifiguratus</taxon>
    </lineage>
</organism>
<dbReference type="Pfam" id="PF01416">
    <property type="entry name" value="PseudoU_synth_1"/>
    <property type="match status" value="1"/>
</dbReference>
<dbReference type="PANTHER" id="PTHR11142">
    <property type="entry name" value="PSEUDOURIDYLATE SYNTHASE"/>
    <property type="match status" value="1"/>
</dbReference>
<dbReference type="InterPro" id="IPR001406">
    <property type="entry name" value="PsdUridine_synth_TruA"/>
</dbReference>
<dbReference type="CDD" id="cd02569">
    <property type="entry name" value="PseudoU_synth_ScPus3"/>
    <property type="match status" value="1"/>
</dbReference>
<dbReference type="GO" id="GO:0003723">
    <property type="term" value="F:RNA binding"/>
    <property type="evidence" value="ECO:0007669"/>
    <property type="project" value="InterPro"/>
</dbReference>
<dbReference type="InterPro" id="IPR020103">
    <property type="entry name" value="PsdUridine_synth_cat_dom_sf"/>
</dbReference>
<dbReference type="OrthoDB" id="25767at2759"/>
<dbReference type="HAMAP" id="MF_00171">
    <property type="entry name" value="TruA"/>
    <property type="match status" value="1"/>
</dbReference>
<dbReference type="InterPro" id="IPR020095">
    <property type="entry name" value="PsdUridine_synth_TruA_C"/>
</dbReference>
<accession>A0A261Y4P8</accession>
<reference evidence="6 7" key="1">
    <citation type="journal article" date="2017" name="Mycologia">
        <title>Bifiguratus adelaidae, gen. et sp. nov., a new member of Mucoromycotina in endophytic and soil-dwelling habitats.</title>
        <authorList>
            <person name="Torres-Cruz T.J."/>
            <person name="Billingsley Tobias T.L."/>
            <person name="Almatruk M."/>
            <person name="Hesse C."/>
            <person name="Kuske C.R."/>
            <person name="Desiro A."/>
            <person name="Benucci G.M."/>
            <person name="Bonito G."/>
            <person name="Stajich J.E."/>
            <person name="Dunlap C."/>
            <person name="Arnold A.E."/>
            <person name="Porras-Alfaro A."/>
        </authorList>
    </citation>
    <scope>NUCLEOTIDE SEQUENCE [LARGE SCALE GENOMIC DNA]</scope>
    <source>
        <strain evidence="6 7">AZ0501</strain>
    </source>
</reference>
<evidence type="ECO:0000256" key="4">
    <source>
        <dbReference type="SAM" id="MobiDB-lite"/>
    </source>
</evidence>
<dbReference type="NCBIfam" id="TIGR00071">
    <property type="entry name" value="hisT_truA"/>
    <property type="match status" value="1"/>
</dbReference>
<dbReference type="PANTHER" id="PTHR11142:SF5">
    <property type="entry name" value="TRNA PSEUDOURIDINE(38_39) SYNTHASE"/>
    <property type="match status" value="1"/>
</dbReference>
<evidence type="ECO:0000256" key="3">
    <source>
        <dbReference type="ARBA" id="ARBA00023235"/>
    </source>
</evidence>
<comment type="similarity">
    <text evidence="1">Belongs to the tRNA pseudouridine synthase TruA family.</text>
</comment>
<dbReference type="InterPro" id="IPR020094">
    <property type="entry name" value="TruA/RsuA/RluB/E/F_N"/>
</dbReference>
<evidence type="ECO:0000313" key="6">
    <source>
        <dbReference type="EMBL" id="OZJ05573.1"/>
    </source>
</evidence>
<sequence length="492" mass="55805">MEKYASWSKEDLIRRIVSLESAEGADNKMEHDSKNEIDRSSDVSSDKKQGSKKARPFDMSKYHQRRVAFKVAYFGWAYAGFARQGNEKDIPTVEGQILNALMTTKLITDLENCNYSRCGRTDKGVSALGQVIALDVRSNVSPDGDEKANATELPYVETLNRLLPPDIRILAWAPVSSTFNARFDCNSRTYRYYFAKGDLDIERMREALQYFGGTHDFRNFCKLDPSKNIVNYERTVLDIDLIPAKDEFPGTSPRQTTSHSNDYDMWYLQLKGTAFLWHQVRCMMAILFLIGQGLESPAIIKDLVDIGKYNSKPEYNMASELPLVLYDCEFEPIPWRFSGLENSLWNEREGGLMLDGRVLQTVGAGGTYALQPQDTSSTSDSAPLRLYEHLQSQWQVHHIKSLLIANLINDSQSFRVPIPLSQPHNPPLTALATLAELLQLGVKRKATDIPHGGGQTSRTHRYIKLQDRPRCDSDDTKKQKYSRKKQKVQSAA</sequence>
<dbReference type="InterPro" id="IPR020097">
    <property type="entry name" value="PsdUridine_synth_TruA_a/b_dom"/>
</dbReference>
<evidence type="ECO:0000313" key="7">
    <source>
        <dbReference type="Proteomes" id="UP000242875"/>
    </source>
</evidence>
<dbReference type="AlphaFoldDB" id="A0A261Y4P8"/>
<protein>
    <recommendedName>
        <fullName evidence="5">Pseudouridine synthase I TruA alpha/beta domain-containing protein</fullName>
    </recommendedName>
</protein>
<feature type="region of interest" description="Disordered" evidence="4">
    <location>
        <begin position="24"/>
        <end position="57"/>
    </location>
</feature>
<dbReference type="GO" id="GO:0009982">
    <property type="term" value="F:pseudouridine synthase activity"/>
    <property type="evidence" value="ECO:0007669"/>
    <property type="project" value="EnsemblFungi"/>
</dbReference>
<dbReference type="Gene3D" id="3.30.70.580">
    <property type="entry name" value="Pseudouridine synthase I, catalytic domain, N-terminal subdomain"/>
    <property type="match status" value="1"/>
</dbReference>
<comment type="caution">
    <text evidence="6">The sequence shown here is derived from an EMBL/GenBank/DDBJ whole genome shotgun (WGS) entry which is preliminary data.</text>
</comment>
<evidence type="ECO:0000256" key="1">
    <source>
        <dbReference type="ARBA" id="ARBA00009375"/>
    </source>
</evidence>
<feature type="region of interest" description="Disordered" evidence="4">
    <location>
        <begin position="447"/>
        <end position="492"/>
    </location>
</feature>
<evidence type="ECO:0000256" key="2">
    <source>
        <dbReference type="ARBA" id="ARBA00022694"/>
    </source>
</evidence>
<feature type="compositionally biased region" description="Basic and acidic residues" evidence="4">
    <location>
        <begin position="464"/>
        <end position="478"/>
    </location>
</feature>
<keyword evidence="2" id="KW-0819">tRNA processing</keyword>
<dbReference type="GO" id="GO:0031119">
    <property type="term" value="P:tRNA pseudouridine synthesis"/>
    <property type="evidence" value="ECO:0007669"/>
    <property type="project" value="EnsemblFungi"/>
</dbReference>
<proteinExistence type="inferred from homology"/>
<evidence type="ECO:0000259" key="5">
    <source>
        <dbReference type="Pfam" id="PF01416"/>
    </source>
</evidence>
<dbReference type="InterPro" id="IPR041707">
    <property type="entry name" value="Pus3-like"/>
</dbReference>
<name>A0A261Y4P8_9FUNG</name>
<feature type="compositionally biased region" description="Basic residues" evidence="4">
    <location>
        <begin position="479"/>
        <end position="492"/>
    </location>
</feature>
<dbReference type="Gene3D" id="3.30.70.660">
    <property type="entry name" value="Pseudouridine synthase I, catalytic domain, C-terminal subdomain"/>
    <property type="match status" value="1"/>
</dbReference>
<dbReference type="SUPFAM" id="SSF55120">
    <property type="entry name" value="Pseudouridine synthase"/>
    <property type="match status" value="1"/>
</dbReference>
<gene>
    <name evidence="6" type="ORF">BZG36_01685</name>
</gene>